<dbReference type="NCBIfam" id="NF002073">
    <property type="entry name" value="PRK00913.1-2"/>
    <property type="match status" value="1"/>
</dbReference>
<dbReference type="GO" id="GO:0070006">
    <property type="term" value="F:metalloaminopeptidase activity"/>
    <property type="evidence" value="ECO:0007669"/>
    <property type="project" value="InterPro"/>
</dbReference>
<evidence type="ECO:0000256" key="6">
    <source>
        <dbReference type="ARBA" id="ARBA00022801"/>
    </source>
</evidence>
<evidence type="ECO:0000256" key="9">
    <source>
        <dbReference type="HAMAP-Rule" id="MF_00181"/>
    </source>
</evidence>
<feature type="active site" evidence="9">
    <location>
        <position position="272"/>
    </location>
</feature>
<feature type="active site" evidence="9">
    <location>
        <position position="347"/>
    </location>
</feature>
<feature type="binding site" evidence="9">
    <location>
        <position position="345"/>
    </location>
    <ligand>
        <name>Mn(2+)</name>
        <dbReference type="ChEBI" id="CHEBI:29035"/>
        <label>2</label>
    </ligand>
</feature>
<dbReference type="SUPFAM" id="SSF52949">
    <property type="entry name" value="Macro domain-like"/>
    <property type="match status" value="1"/>
</dbReference>
<dbReference type="EMBL" id="GL890969">
    <property type="protein sequence ID" value="EGJ29521.1"/>
    <property type="molecule type" value="Genomic_DNA"/>
</dbReference>
<keyword evidence="9" id="KW-0963">Cytoplasm</keyword>
<evidence type="ECO:0000256" key="5">
    <source>
        <dbReference type="ARBA" id="ARBA00022670"/>
    </source>
</evidence>
<reference evidence="12" key="1">
    <citation type="journal article" date="2011" name="Proc. Natl. Acad. Sci. U.S.A.">
        <title>Genomic insights into the physiology and ecology of the marine filamentous cyanobacterium Lyngbya majuscula.</title>
        <authorList>
            <person name="Jones A.C."/>
            <person name="Monroe E.A."/>
            <person name="Podell S."/>
            <person name="Hess W.R."/>
            <person name="Klages S."/>
            <person name="Esquenazi E."/>
            <person name="Niessen S."/>
            <person name="Hoover H."/>
            <person name="Rothmann M."/>
            <person name="Lasken R.S."/>
            <person name="Yates J.R.III."/>
            <person name="Reinhardt R."/>
            <person name="Kube M."/>
            <person name="Burkart M.D."/>
            <person name="Allen E.E."/>
            <person name="Dorrestein P.C."/>
            <person name="Gerwick W.H."/>
            <person name="Gerwick L."/>
        </authorList>
    </citation>
    <scope>NUCLEOTIDE SEQUENCE [LARGE SCALE GENOMIC DNA]</scope>
    <source>
        <strain evidence="12">3L</strain>
    </source>
</reference>
<dbReference type="EC" id="3.4.11.1" evidence="9"/>
<dbReference type="PRINTS" id="PR00481">
    <property type="entry name" value="LAMNOPPTDASE"/>
</dbReference>
<dbReference type="HAMAP" id="MF_00181">
    <property type="entry name" value="Cytosol_peptidase_M17"/>
    <property type="match status" value="1"/>
</dbReference>
<feature type="binding site" evidence="9">
    <location>
        <position position="343"/>
    </location>
    <ligand>
        <name>Mn(2+)</name>
        <dbReference type="ChEBI" id="CHEBI:29035"/>
        <label>1</label>
    </ligand>
</feature>
<gene>
    <name evidence="9" type="primary">pepA</name>
    <name evidence="11" type="ORF">LYNGBM3L_63150</name>
</gene>
<dbReference type="Gene3D" id="3.40.220.10">
    <property type="entry name" value="Leucine Aminopeptidase, subunit E, domain 1"/>
    <property type="match status" value="1"/>
</dbReference>
<dbReference type="GO" id="GO:0005737">
    <property type="term" value="C:cytoplasm"/>
    <property type="evidence" value="ECO:0007669"/>
    <property type="project" value="UniProtKB-SubCell"/>
</dbReference>
<evidence type="ECO:0000259" key="10">
    <source>
        <dbReference type="PROSITE" id="PS00631"/>
    </source>
</evidence>
<dbReference type="InterPro" id="IPR023042">
    <property type="entry name" value="Peptidase_M17_leu_NH2_pept"/>
</dbReference>
<dbReference type="NCBIfam" id="NF002074">
    <property type="entry name" value="PRK00913.1-4"/>
    <property type="match status" value="1"/>
</dbReference>
<dbReference type="EC" id="3.4.11.10" evidence="9"/>
<dbReference type="InterPro" id="IPR000819">
    <property type="entry name" value="Peptidase_M17_C"/>
</dbReference>
<dbReference type="GO" id="GO:0006508">
    <property type="term" value="P:proteolysis"/>
    <property type="evidence" value="ECO:0007669"/>
    <property type="project" value="UniProtKB-KW"/>
</dbReference>
<dbReference type="RefSeq" id="WP_008189563.1">
    <property type="nucleotide sequence ID" value="NZ_GL890969.1"/>
</dbReference>
<comment type="subcellular location">
    <subcellularLocation>
        <location evidence="9">Cytoplasm</location>
    </subcellularLocation>
</comment>
<evidence type="ECO:0000313" key="11">
    <source>
        <dbReference type="EMBL" id="EGJ29521.1"/>
    </source>
</evidence>
<evidence type="ECO:0000256" key="8">
    <source>
        <dbReference type="ARBA" id="ARBA00049972"/>
    </source>
</evidence>
<keyword evidence="12" id="KW-1185">Reference proteome</keyword>
<dbReference type="NCBIfam" id="NF002083">
    <property type="entry name" value="PRK00913.3-5"/>
    <property type="match status" value="1"/>
</dbReference>
<evidence type="ECO:0000256" key="3">
    <source>
        <dbReference type="ARBA" id="ARBA00009528"/>
    </source>
</evidence>
<comment type="catalytic activity">
    <reaction evidence="1 9">
        <text>Release of an N-terminal amino acid, Xaa-|-Yaa-, in which Xaa is preferably Leu, but may be other amino acids including Pro although not Arg or Lys, and Yaa may be Pro. Amino acid amides and methyl esters are also readily hydrolyzed, but rates on arylamides are exceedingly low.</text>
        <dbReference type="EC" id="3.4.11.1"/>
    </reaction>
</comment>
<keyword evidence="5 9" id="KW-0645">Protease</keyword>
<dbReference type="CDD" id="cd00433">
    <property type="entry name" value="Peptidase_M17"/>
    <property type="match status" value="1"/>
</dbReference>
<organism evidence="11 12">
    <name type="scientific">Moorena producens 3L</name>
    <dbReference type="NCBI Taxonomy" id="489825"/>
    <lineage>
        <taxon>Bacteria</taxon>
        <taxon>Bacillati</taxon>
        <taxon>Cyanobacteriota</taxon>
        <taxon>Cyanophyceae</taxon>
        <taxon>Coleofasciculales</taxon>
        <taxon>Coleofasciculaceae</taxon>
        <taxon>Moorena</taxon>
    </lineage>
</organism>
<sequence>MEIRGTDTLRLDWTGDALAIGLFEDAVDLTGDLAELDQKLTGTITELIEETEFKGSTSSSAVTRVGSGSPIRKIILVGLGKADDLSLDTLRRGSATIARTAKQQKITTLGISLPVVNDDPIATAQGITEGIILALHQDNRFKSESEDKGAKLEQIDLLALAGQEAGIDKAQKICEGVILARELVAAPANEVTPISLAQTAEELASEYGFSLEILDREACEELGMGAFLGVAKASDLPPKFIHMTYKPDGTPKRKLAIVGKGLTFDSGGLNLKGAGSGIETMKMDMGGAAATLGTAKAIGQLKPDVEVHFISAATENMISGHAMHPGDILTASNGKTIEVNNTDAEGRLTLADALVFAEKLEVDAIADLATLTGACVVALGNDIAGLWTTDETIAQQFKDAAEAAGEKLWQMPMEEKYFEGLKSQIADFKNTGPRAAGSITAALFLKQFVKETPWVHIDIAGTVWTDKENGCNNSGATGFPVRTLVNWVLSET</sequence>
<dbReference type="InterPro" id="IPR008283">
    <property type="entry name" value="Peptidase_M17_N"/>
</dbReference>
<dbReference type="PANTHER" id="PTHR11963">
    <property type="entry name" value="LEUCINE AMINOPEPTIDASE-RELATED"/>
    <property type="match status" value="1"/>
</dbReference>
<evidence type="ECO:0000256" key="1">
    <source>
        <dbReference type="ARBA" id="ARBA00000135"/>
    </source>
</evidence>
<dbReference type="Proteomes" id="UP000003959">
    <property type="component" value="Unassembled WGS sequence"/>
</dbReference>
<evidence type="ECO:0000256" key="4">
    <source>
        <dbReference type="ARBA" id="ARBA00022438"/>
    </source>
</evidence>
<feature type="domain" description="Cytosol aminopeptidase" evidence="10">
    <location>
        <begin position="341"/>
        <end position="348"/>
    </location>
</feature>
<comment type="catalytic activity">
    <reaction evidence="2 9">
        <text>Release of an N-terminal amino acid, preferentially leucine, but not glutamic or aspartic acids.</text>
        <dbReference type="EC" id="3.4.11.10"/>
    </reaction>
</comment>
<keyword evidence="4 9" id="KW-0031">Aminopeptidase</keyword>
<dbReference type="PANTHER" id="PTHR11963:SF23">
    <property type="entry name" value="CYTOSOL AMINOPEPTIDASE"/>
    <property type="match status" value="1"/>
</dbReference>
<keyword evidence="6 9" id="KW-0378">Hydrolase</keyword>
<protein>
    <recommendedName>
        <fullName evidence="9">Probable cytosol aminopeptidase</fullName>
        <ecNumber evidence="9">3.4.11.1</ecNumber>
    </recommendedName>
    <alternativeName>
        <fullName evidence="9">Leucine aminopeptidase</fullName>
        <shortName evidence="9">LAP</shortName>
        <ecNumber evidence="9">3.4.11.10</ecNumber>
    </alternativeName>
    <alternativeName>
        <fullName evidence="9">Leucyl aminopeptidase</fullName>
    </alternativeName>
</protein>
<keyword evidence="7 9" id="KW-0464">Manganese</keyword>
<dbReference type="AlphaFoldDB" id="F4Y110"/>
<dbReference type="eggNOG" id="COG0260">
    <property type="taxonomic scope" value="Bacteria"/>
</dbReference>
<feature type="binding site" evidence="9">
    <location>
        <position position="284"/>
    </location>
    <ligand>
        <name>Mn(2+)</name>
        <dbReference type="ChEBI" id="CHEBI:29035"/>
        <label>2</label>
    </ligand>
</feature>
<comment type="function">
    <text evidence="8 9">Presumably involved in the processing and regular turnover of intracellular proteins. Catalyzes the removal of unsubstituted N-terminal amino acids from various peptides.</text>
</comment>
<proteinExistence type="inferred from homology"/>
<feature type="binding site" evidence="9">
    <location>
        <position position="265"/>
    </location>
    <ligand>
        <name>Mn(2+)</name>
        <dbReference type="ChEBI" id="CHEBI:29035"/>
        <label>2</label>
    </ligand>
</feature>
<dbReference type="InterPro" id="IPR011356">
    <property type="entry name" value="Leucine_aapep/pepB"/>
</dbReference>
<dbReference type="HOGENOM" id="CLU_013734_5_1_3"/>
<dbReference type="GO" id="GO:0030145">
    <property type="term" value="F:manganese ion binding"/>
    <property type="evidence" value="ECO:0007669"/>
    <property type="project" value="UniProtKB-UniRule"/>
</dbReference>
<dbReference type="Gene3D" id="3.40.630.10">
    <property type="entry name" value="Zn peptidases"/>
    <property type="match status" value="1"/>
</dbReference>
<evidence type="ECO:0000313" key="12">
    <source>
        <dbReference type="Proteomes" id="UP000003959"/>
    </source>
</evidence>
<dbReference type="OrthoDB" id="9809354at2"/>
<name>F4Y110_9CYAN</name>
<dbReference type="MEROPS" id="M17.A03"/>
<feature type="binding site" evidence="9">
    <location>
        <position position="260"/>
    </location>
    <ligand>
        <name>Mn(2+)</name>
        <dbReference type="ChEBI" id="CHEBI:29035"/>
        <label>2</label>
    </ligand>
</feature>
<dbReference type="InterPro" id="IPR043472">
    <property type="entry name" value="Macro_dom-like"/>
</dbReference>
<dbReference type="Pfam" id="PF00883">
    <property type="entry name" value="Peptidase_M17"/>
    <property type="match status" value="1"/>
</dbReference>
<dbReference type="NCBIfam" id="NF002076">
    <property type="entry name" value="PRK00913.2-3"/>
    <property type="match status" value="1"/>
</dbReference>
<comment type="similarity">
    <text evidence="3 9">Belongs to the peptidase M17 family.</text>
</comment>
<accession>F4Y110</accession>
<evidence type="ECO:0000256" key="2">
    <source>
        <dbReference type="ARBA" id="ARBA00000967"/>
    </source>
</evidence>
<dbReference type="Pfam" id="PF02789">
    <property type="entry name" value="Peptidase_M17_N"/>
    <property type="match status" value="1"/>
</dbReference>
<dbReference type="SUPFAM" id="SSF53187">
    <property type="entry name" value="Zn-dependent exopeptidases"/>
    <property type="match status" value="1"/>
</dbReference>
<evidence type="ECO:0000256" key="7">
    <source>
        <dbReference type="ARBA" id="ARBA00023211"/>
    </source>
</evidence>
<dbReference type="PROSITE" id="PS00631">
    <property type="entry name" value="CYTOSOL_AP"/>
    <property type="match status" value="1"/>
</dbReference>
<feature type="binding site" evidence="9">
    <location>
        <position position="265"/>
    </location>
    <ligand>
        <name>Mn(2+)</name>
        <dbReference type="ChEBI" id="CHEBI:29035"/>
        <label>1</label>
    </ligand>
</feature>
<comment type="cofactor">
    <cofactor evidence="9">
        <name>Mn(2+)</name>
        <dbReference type="ChEBI" id="CHEBI:29035"/>
    </cofactor>
    <text evidence="9">Binds 2 manganese ions per subunit.</text>
</comment>
<keyword evidence="9" id="KW-0479">Metal-binding</keyword>
<feature type="binding site" evidence="9">
    <location>
        <position position="345"/>
    </location>
    <ligand>
        <name>Mn(2+)</name>
        <dbReference type="ChEBI" id="CHEBI:29035"/>
        <label>1</label>
    </ligand>
</feature>